<evidence type="ECO:0000256" key="7">
    <source>
        <dbReference type="ARBA" id="ARBA00023136"/>
    </source>
</evidence>
<dbReference type="GO" id="GO:0016032">
    <property type="term" value="P:viral process"/>
    <property type="evidence" value="ECO:0007669"/>
    <property type="project" value="InterPro"/>
</dbReference>
<feature type="compositionally biased region" description="Basic residues" evidence="8">
    <location>
        <begin position="548"/>
        <end position="559"/>
    </location>
</feature>
<evidence type="ECO:0000313" key="11">
    <source>
        <dbReference type="EMBL" id="AQM32772.1"/>
    </source>
</evidence>
<dbReference type="Gene3D" id="2.40.10.10">
    <property type="entry name" value="Trypsin-like serine proteases"/>
    <property type="match status" value="2"/>
</dbReference>
<comment type="subcellular location">
    <subcellularLocation>
        <location evidence="1">Membrane</location>
        <topology evidence="1">Multi-pass membrane protein</topology>
    </subcellularLocation>
</comment>
<evidence type="ECO:0000256" key="4">
    <source>
        <dbReference type="ARBA" id="ARBA00022801"/>
    </source>
</evidence>
<dbReference type="GO" id="GO:0006508">
    <property type="term" value="P:proteolysis"/>
    <property type="evidence" value="ECO:0007669"/>
    <property type="project" value="UniProtKB-KW"/>
</dbReference>
<keyword evidence="5" id="KW-0720">Serine protease</keyword>
<evidence type="ECO:0000256" key="1">
    <source>
        <dbReference type="ARBA" id="ARBA00004141"/>
    </source>
</evidence>
<keyword evidence="6 9" id="KW-1133">Transmembrane helix</keyword>
<evidence type="ECO:0000256" key="5">
    <source>
        <dbReference type="ARBA" id="ARBA00022825"/>
    </source>
</evidence>
<reference evidence="11" key="1">
    <citation type="submission" date="2016-12" db="EMBL/GenBank/DDBJ databases">
        <title>Multiple viral infections in Agaricus bisporus - Characterisation of 18 unique RNA viruses and 8 ORFans identified by deep sequencing.</title>
        <authorList>
            <person name="Deakin G."/>
            <person name="Dobbs E."/>
            <person name="Jones I.M."/>
            <person name="Grogan H.M."/>
            <person name="Burton K.S."/>
        </authorList>
    </citation>
    <scope>NUCLEOTIDE SEQUENCE</scope>
    <source>
        <strain evidence="11">MBV-003</strain>
    </source>
</reference>
<dbReference type="EMBL" id="KY357511">
    <property type="protein sequence ID" value="AQM32772.1"/>
    <property type="molecule type" value="Genomic_RNA"/>
</dbReference>
<feature type="compositionally biased region" description="Basic and acidic residues" evidence="8">
    <location>
        <begin position="560"/>
        <end position="569"/>
    </location>
</feature>
<dbReference type="Pfam" id="PF02122">
    <property type="entry name" value="Peptidase_S39"/>
    <property type="match status" value="1"/>
</dbReference>
<keyword evidence="4" id="KW-0378">Hydrolase</keyword>
<feature type="compositionally biased region" description="Low complexity" evidence="8">
    <location>
        <begin position="596"/>
        <end position="605"/>
    </location>
</feature>
<name>A0A1Q1M982_9VIRU</name>
<keyword evidence="2 11" id="KW-0645">Protease</keyword>
<evidence type="ECO:0000256" key="8">
    <source>
        <dbReference type="SAM" id="MobiDB-lite"/>
    </source>
</evidence>
<dbReference type="InterPro" id="IPR043504">
    <property type="entry name" value="Peptidase_S1_PA_chymotrypsin"/>
</dbReference>
<accession>A0A1Q1M982</accession>
<evidence type="ECO:0000256" key="2">
    <source>
        <dbReference type="ARBA" id="ARBA00022670"/>
    </source>
</evidence>
<evidence type="ECO:0000259" key="10">
    <source>
        <dbReference type="PROSITE" id="PS51868"/>
    </source>
</evidence>
<feature type="region of interest" description="Disordered" evidence="8">
    <location>
        <begin position="511"/>
        <end position="606"/>
    </location>
</feature>
<keyword evidence="3 9" id="KW-0812">Transmembrane</keyword>
<sequence length="657" mass="73278">MSKYLATSVRLCLMVCIVGWLLMPSYKELDGWCSSLSSLERDKNNWLLTGLSTWFCIVPSGTDQSSLVSYFSPLEKLSVFVQDLDLDFVKLWWLETITLINTLNTTEKLLSGVMFSAVLWYPRILVIVLMLVWKLLFPVRFLVVASSLLCLRILVWPFEVIADVILETCAWFTKKYHKLMDVIEDLRMIPQRVMEWCSGNTAKMVVPTVASCVSESIESKLDRILMALGRKGTVLEAAQPGSDFVECEQWPNGLVAIRRHDGRIVGMGFLVVLNGKWRLVTAAHVARECKRGIMLSAGIDSKTVTFQDLDVVLQTQVDACIMNVPAGTAASLGVRKVVINRTPSESKVVRAYGYNSGKFCMSEGLVGTTSANMGFRHGCSTLRGWSGTPIYRDNKVVGIHSRCNGIYENFGLSLDLLVGRLESEESDRYARTMEEFNAEDRPVTPPMEFSWEFEEKFERVRSTRKSFARIESEVATFTATKLSGFDWTDDAPMDFDELPVFESTMVSVFQERPLGGPPISNGNKVEEKKITSEALEPSKSSTPEAAKHTRRRRRNKKKSKNSETGHGPEEQSQQQSRPSSPIPDDSAPVSSPPVSTPSTGSVPKSWTQAYTQKLVLLLGSMDGQSKEKVDLAVLEAKSFASALFPPSKPKSSEESEK</sequence>
<dbReference type="GO" id="GO:0016020">
    <property type="term" value="C:membrane"/>
    <property type="evidence" value="ECO:0007669"/>
    <property type="project" value="UniProtKB-SubCell"/>
</dbReference>
<dbReference type="GO" id="GO:0004252">
    <property type="term" value="F:serine-type endopeptidase activity"/>
    <property type="evidence" value="ECO:0007669"/>
    <property type="project" value="InterPro"/>
</dbReference>
<feature type="transmembrane region" description="Helical" evidence="9">
    <location>
        <begin position="109"/>
        <end position="132"/>
    </location>
</feature>
<proteinExistence type="predicted"/>
<evidence type="ECO:0000256" key="9">
    <source>
        <dbReference type="SAM" id="Phobius"/>
    </source>
</evidence>
<dbReference type="SUPFAM" id="SSF50494">
    <property type="entry name" value="Trypsin-like serine proteases"/>
    <property type="match status" value="1"/>
</dbReference>
<dbReference type="InterPro" id="IPR009003">
    <property type="entry name" value="Peptidase_S1_PA"/>
</dbReference>
<dbReference type="PROSITE" id="PS51868">
    <property type="entry name" value="PEPTIDASE_S39"/>
    <property type="match status" value="1"/>
</dbReference>
<organism evidence="11">
    <name type="scientific">Mushroom bacilliform virus</name>
    <dbReference type="NCBI Taxonomy" id="32625"/>
    <lineage>
        <taxon>Viruses</taxon>
        <taxon>Riboviria</taxon>
        <taxon>Orthornavirae</taxon>
        <taxon>Pisuviricota</taxon>
        <taxon>Pisoniviricetes</taxon>
        <taxon>Sobelivirales</taxon>
        <taxon>Barnaviridae</taxon>
        <taxon>Barnavirus</taxon>
    </lineage>
</organism>
<protein>
    <submittedName>
        <fullName evidence="11">Serine protease</fullName>
    </submittedName>
</protein>
<feature type="compositionally biased region" description="Low complexity" evidence="8">
    <location>
        <begin position="571"/>
        <end position="589"/>
    </location>
</feature>
<evidence type="ECO:0000256" key="6">
    <source>
        <dbReference type="ARBA" id="ARBA00022989"/>
    </source>
</evidence>
<evidence type="ECO:0000256" key="3">
    <source>
        <dbReference type="ARBA" id="ARBA00022692"/>
    </source>
</evidence>
<feature type="domain" description="Peptidase S39" evidence="10">
    <location>
        <begin position="239"/>
        <end position="434"/>
    </location>
</feature>
<dbReference type="InterPro" id="IPR000382">
    <property type="entry name" value="Peptidase_S39B_luteovirus"/>
</dbReference>
<keyword evidence="7 9" id="KW-0472">Membrane</keyword>